<reference evidence="8 10" key="4">
    <citation type="journal article" date="2015" name="BMC Genomics">
        <title>The completed genome sequence of the pathogenic ascomycete fungus Fusarium graminearum.</title>
        <authorList>
            <person name="King R."/>
            <person name="Urban M."/>
            <person name="Hammond-Kosack M.C."/>
            <person name="Hassani-Pak K."/>
            <person name="Hammond-Kosack K.E."/>
        </authorList>
    </citation>
    <scope>NUCLEOTIDE SEQUENCE [LARGE SCALE GENOMIC DNA]</scope>
    <source>
        <strain evidence="10">ATCC MYA-4620 / CBS 123657 / FGSC 9075 / NRRL 31084 / PH-1</strain>
        <strain evidence="8">PH-1</strain>
    </source>
</reference>
<dbReference type="EMBL" id="HG970333">
    <property type="protein sequence ID" value="CEF77687.1"/>
    <property type="molecule type" value="Genomic_DNA"/>
</dbReference>
<name>A0A0E0S2G2_GIBZE</name>
<dbReference type="EnsemblFungi" id="CEF77687">
    <property type="protein sequence ID" value="CEF77687"/>
    <property type="gene ID" value="FGRRES_16358"/>
</dbReference>
<protein>
    <submittedName>
        <fullName evidence="8">Chromosome 2, complete genome</fullName>
    </submittedName>
</protein>
<dbReference type="InterPro" id="IPR049326">
    <property type="entry name" value="Rhodopsin_dom_fungi"/>
</dbReference>
<evidence type="ECO:0000256" key="3">
    <source>
        <dbReference type="ARBA" id="ARBA00022989"/>
    </source>
</evidence>
<feature type="transmembrane region" description="Helical" evidence="6">
    <location>
        <begin position="125"/>
        <end position="146"/>
    </location>
</feature>
<dbReference type="AlphaFoldDB" id="A0A0E0S2G2"/>
<dbReference type="Proteomes" id="UP000070720">
    <property type="component" value="Chromosome 2"/>
</dbReference>
<reference evidence="9 10" key="1">
    <citation type="journal article" date="2007" name="Science">
        <title>The Fusarium graminearum genome reveals a link between localized polymorphism and pathogen specialization.</title>
        <authorList>
            <person name="Cuomo C.A."/>
            <person name="Gueldener U."/>
            <person name="Xu J.-R."/>
            <person name="Trail F."/>
            <person name="Turgeon B.G."/>
            <person name="Di Pietro A."/>
            <person name="Walton J.D."/>
            <person name="Ma L.-J."/>
            <person name="Baker S.E."/>
            <person name="Rep M."/>
            <person name="Adam G."/>
            <person name="Antoniw J."/>
            <person name="Baldwin T."/>
            <person name="Calvo S.E."/>
            <person name="Chang Y.-L."/>
            <person name="DeCaprio D."/>
            <person name="Gale L.R."/>
            <person name="Gnerre S."/>
            <person name="Goswami R.S."/>
            <person name="Hammond-Kosack K."/>
            <person name="Harris L.J."/>
            <person name="Hilburn K."/>
            <person name="Kennell J.C."/>
            <person name="Kroken S."/>
            <person name="Magnuson J.K."/>
            <person name="Mannhaupt G."/>
            <person name="Mauceli E.W."/>
            <person name="Mewes H.-W."/>
            <person name="Mitterbauer R."/>
            <person name="Muehlbauer G."/>
            <person name="Muensterkoetter M."/>
            <person name="Nelson D."/>
            <person name="O'Donnell K."/>
            <person name="Ouellet T."/>
            <person name="Qi W."/>
            <person name="Quesneville H."/>
            <person name="Roncero M.I.G."/>
            <person name="Seong K.-Y."/>
            <person name="Tetko I.V."/>
            <person name="Urban M."/>
            <person name="Waalwijk C."/>
            <person name="Ward T.J."/>
            <person name="Yao J."/>
            <person name="Birren B.W."/>
            <person name="Kistler H.C."/>
        </authorList>
    </citation>
    <scope>NUCLEOTIDE SEQUENCE [LARGE SCALE GENOMIC DNA]</scope>
    <source>
        <strain evidence="10">ATCC MYA-4620 / CBS 123657 / FGSC 9075 / NRRL 31084 / PH-1</strain>
        <strain evidence="9">PH-1 / ATCC MYA-4620 / FGSC 9075 / NRRL 31084</strain>
    </source>
</reference>
<feature type="transmembrane region" description="Helical" evidence="6">
    <location>
        <begin position="244"/>
        <end position="267"/>
    </location>
</feature>
<dbReference type="InterPro" id="IPR052337">
    <property type="entry name" value="SAT4-like"/>
</dbReference>
<dbReference type="PANTHER" id="PTHR33048">
    <property type="entry name" value="PTH11-LIKE INTEGRAL MEMBRANE PROTEIN (AFU_ORTHOLOGUE AFUA_5G11245)"/>
    <property type="match status" value="1"/>
</dbReference>
<proteinExistence type="inferred from homology"/>
<accession>A0A0E0S2G2</accession>
<feature type="transmembrane region" description="Helical" evidence="6">
    <location>
        <begin position="6"/>
        <end position="26"/>
    </location>
</feature>
<gene>
    <name evidence="9" type="primary">FG02981.1</name>
    <name evidence="8" type="ORF">FGRAMPH1_01T11769</name>
</gene>
<evidence type="ECO:0000313" key="10">
    <source>
        <dbReference type="Proteomes" id="UP000070720"/>
    </source>
</evidence>
<comment type="similarity">
    <text evidence="5">Belongs to the SAT4 family.</text>
</comment>
<keyword evidence="3 6" id="KW-1133">Transmembrane helix</keyword>
<organism evidence="9">
    <name type="scientific">Gibberella zeae (strain ATCC MYA-4620 / CBS 123657 / FGSC 9075 / NRRL 31084 / PH-1)</name>
    <name type="common">Wheat head blight fungus</name>
    <name type="synonym">Fusarium graminearum</name>
    <dbReference type="NCBI Taxonomy" id="229533"/>
    <lineage>
        <taxon>Eukaryota</taxon>
        <taxon>Fungi</taxon>
        <taxon>Dikarya</taxon>
        <taxon>Ascomycota</taxon>
        <taxon>Pezizomycotina</taxon>
        <taxon>Sordariomycetes</taxon>
        <taxon>Hypocreomycetidae</taxon>
        <taxon>Hypocreales</taxon>
        <taxon>Nectriaceae</taxon>
        <taxon>Fusarium</taxon>
    </lineage>
</organism>
<evidence type="ECO:0000256" key="4">
    <source>
        <dbReference type="ARBA" id="ARBA00023136"/>
    </source>
</evidence>
<comment type="subcellular location">
    <subcellularLocation>
        <location evidence="1">Membrane</location>
        <topology evidence="1">Multi-pass membrane protein</topology>
    </subcellularLocation>
</comment>
<dbReference type="PANTHER" id="PTHR33048:SF93">
    <property type="entry name" value="INTEGRAL MEMBRANE PROTEIN"/>
    <property type="match status" value="1"/>
</dbReference>
<evidence type="ECO:0000256" key="6">
    <source>
        <dbReference type="SAM" id="Phobius"/>
    </source>
</evidence>
<evidence type="ECO:0000313" key="9">
    <source>
        <dbReference type="EnsemblFungi" id="CEF77687"/>
    </source>
</evidence>
<keyword evidence="10" id="KW-1185">Reference proteome</keyword>
<feature type="transmembrane region" description="Helical" evidence="6">
    <location>
        <begin position="205"/>
        <end position="224"/>
    </location>
</feature>
<evidence type="ECO:0000259" key="7">
    <source>
        <dbReference type="Pfam" id="PF20684"/>
    </source>
</evidence>
<evidence type="ECO:0000313" key="8">
    <source>
        <dbReference type="EMBL" id="CEF77687.1"/>
    </source>
</evidence>
<dbReference type="Pfam" id="PF20684">
    <property type="entry name" value="Fung_rhodopsin"/>
    <property type="match status" value="1"/>
</dbReference>
<dbReference type="eggNOG" id="ENOG502SJFM">
    <property type="taxonomic scope" value="Eukaryota"/>
</dbReference>
<evidence type="ECO:0000256" key="5">
    <source>
        <dbReference type="ARBA" id="ARBA00038359"/>
    </source>
</evidence>
<feature type="transmembrane region" description="Helical" evidence="6">
    <location>
        <begin position="97"/>
        <end position="118"/>
    </location>
</feature>
<reference key="3">
    <citation type="submission" date="2014-02" db="EMBL/GenBank/DDBJ databases">
        <title>A revised Fusarium graminearum genomic reference sequence using whole shotgun re-sequencing.</title>
        <authorList>
            <person name="King R."/>
            <person name="Urban M."/>
            <person name="Hassani-Pak K."/>
            <person name="Hammond-Kosack K."/>
        </authorList>
    </citation>
    <scope>NUCLEOTIDE SEQUENCE</scope>
    <source>
        <strain>PH-1</strain>
    </source>
</reference>
<dbReference type="InParanoid" id="A0A0E0S2G2"/>
<reference evidence="9 10" key="2">
    <citation type="journal article" date="2010" name="Nature">
        <title>Comparative genomics reveals mobile pathogenicity chromosomes in Fusarium.</title>
        <authorList>
            <person name="Ma L.J."/>
            <person name="van der Does H.C."/>
            <person name="Borkovich K.A."/>
            <person name="Coleman J.J."/>
            <person name="Daboussi M.J."/>
            <person name="Di Pietro A."/>
            <person name="Dufresne M."/>
            <person name="Freitag M."/>
            <person name="Grabherr M."/>
            <person name="Henrissat B."/>
            <person name="Houterman P.M."/>
            <person name="Kang S."/>
            <person name="Shim W.B."/>
            <person name="Woloshuk C."/>
            <person name="Xie X."/>
            <person name="Xu J.R."/>
            <person name="Antoniw J."/>
            <person name="Baker S.E."/>
            <person name="Bluhm B.H."/>
            <person name="Breakspear A."/>
            <person name="Brown D.W."/>
            <person name="Butchko R.A."/>
            <person name="Chapman S."/>
            <person name="Coulson R."/>
            <person name="Coutinho P.M."/>
            <person name="Danchin E.G."/>
            <person name="Diener A."/>
            <person name="Gale L.R."/>
            <person name="Gardiner D.M."/>
            <person name="Goff S."/>
            <person name="Hammond-Kosack K.E."/>
            <person name="Hilburn K."/>
            <person name="Hua-Van A."/>
            <person name="Jonkers W."/>
            <person name="Kazan K."/>
            <person name="Kodira C.D."/>
            <person name="Koehrsen M."/>
            <person name="Kumar L."/>
            <person name="Lee Y.H."/>
            <person name="Li L."/>
            <person name="Manners J.M."/>
            <person name="Miranda-Saavedra D."/>
            <person name="Mukherjee M."/>
            <person name="Park G."/>
            <person name="Park J."/>
            <person name="Park S.Y."/>
            <person name="Proctor R.H."/>
            <person name="Regev A."/>
            <person name="Ruiz-Roldan M.C."/>
            <person name="Sain D."/>
            <person name="Sakthikumar S."/>
            <person name="Sykes S."/>
            <person name="Schwartz D.C."/>
            <person name="Turgeon B.G."/>
            <person name="Wapinski I."/>
            <person name="Yoder O."/>
            <person name="Young S."/>
            <person name="Zeng Q."/>
            <person name="Zhou S."/>
            <person name="Galagan J."/>
            <person name="Cuomo C.A."/>
            <person name="Kistler H.C."/>
            <person name="Rep M."/>
        </authorList>
    </citation>
    <scope>GENOME REANNOTATION</scope>
    <source>
        <strain evidence="10">ATCC MYA-4620 / CBS 123657 / FGSC 9075 / NRRL 31084 / PH-1</strain>
        <strain evidence="9">PH-1 / ATCC MYA-4620 / FGSC 9075 / NRRL 31084</strain>
    </source>
</reference>
<keyword evidence="2 6" id="KW-0812">Transmembrane</keyword>
<evidence type="ECO:0000256" key="1">
    <source>
        <dbReference type="ARBA" id="ARBA00004141"/>
    </source>
</evidence>
<keyword evidence="4 6" id="KW-0472">Membrane</keyword>
<feature type="domain" description="Rhodopsin" evidence="7">
    <location>
        <begin position="26"/>
        <end position="269"/>
    </location>
</feature>
<feature type="transmembrane region" description="Helical" evidence="6">
    <location>
        <begin position="46"/>
        <end position="67"/>
    </location>
</feature>
<feature type="transmembrane region" description="Helical" evidence="6">
    <location>
        <begin position="171"/>
        <end position="193"/>
    </location>
</feature>
<dbReference type="GO" id="GO:0016020">
    <property type="term" value="C:membrane"/>
    <property type="evidence" value="ECO:0007669"/>
    <property type="project" value="UniProtKB-SubCell"/>
</dbReference>
<dbReference type="VEuPathDB" id="FungiDB:FGRAMPH1_01G11769"/>
<reference evidence="9" key="5">
    <citation type="submission" date="2017-01" db="UniProtKB">
        <authorList>
            <consortium name="EnsemblFungi"/>
        </authorList>
    </citation>
    <scope>IDENTIFICATION</scope>
    <source>
        <strain evidence="9">PH-1 / ATCC MYA-4620 / FGSC 9075 / NRRL 31084</strain>
    </source>
</reference>
<evidence type="ECO:0000256" key="2">
    <source>
        <dbReference type="ARBA" id="ARBA00022692"/>
    </source>
</evidence>
<sequence>MMGGKAPMVMAVMWSFVALTWTFVFLRLYTRAFILKSVGLDDHMYWLSGVLLLLYTTFVQIAAYHGFGQSMPGPDASNIAFDHAAYAIKNQMIGQTFAVIGMSVAKFSLGFFLLRIVVEKWQRIVIWFAMVALSFFSGLCAIMFWLQCTPVTKIFDPVRVEGVCNISVTPYAVALGVCCVIVDFFFATFPWIFIWKLNMKHNEKIMIAGSMSLGFLAGICGIIRTYEVATGFTTNFLFDTVPLIIWSAAEMSITLMCVGIPILLPLWRRVVRGSKISSERYYRRHGESYGEGFNLGSVLLGSDKANNRGFPNAPAKLGIRGPGTITRIAGDNYSDESILGSEYRRGGPSPVGGICVKQDIQIDWSDAKDIRQ</sequence>